<dbReference type="EMBL" id="GDJX01003475">
    <property type="protein sequence ID" value="JAT64461.1"/>
    <property type="molecule type" value="Transcribed_RNA"/>
</dbReference>
<organism evidence="2">
    <name type="scientific">Anthurium amnicola</name>
    <dbReference type="NCBI Taxonomy" id="1678845"/>
    <lineage>
        <taxon>Eukaryota</taxon>
        <taxon>Viridiplantae</taxon>
        <taxon>Streptophyta</taxon>
        <taxon>Embryophyta</taxon>
        <taxon>Tracheophyta</taxon>
        <taxon>Spermatophyta</taxon>
        <taxon>Magnoliopsida</taxon>
        <taxon>Liliopsida</taxon>
        <taxon>Araceae</taxon>
        <taxon>Pothoideae</taxon>
        <taxon>Potheae</taxon>
        <taxon>Anthurium</taxon>
    </lineage>
</organism>
<dbReference type="AlphaFoldDB" id="A0A1D1ZC99"/>
<feature type="non-terminal residue" evidence="2">
    <location>
        <position position="103"/>
    </location>
</feature>
<evidence type="ECO:0000256" key="1">
    <source>
        <dbReference type="SAM" id="MobiDB-lite"/>
    </source>
</evidence>
<feature type="region of interest" description="Disordered" evidence="1">
    <location>
        <begin position="1"/>
        <end position="103"/>
    </location>
</feature>
<protein>
    <submittedName>
        <fullName evidence="2">F-box/LRR-repeat protein 17</fullName>
    </submittedName>
</protein>
<name>A0A1D1ZC99_9ARAE</name>
<accession>A0A1D1ZC99</accession>
<gene>
    <name evidence="2" type="primary">FBL17_1</name>
    <name evidence="2" type="ORF">g.174707</name>
</gene>
<sequence>MLPHPSPAAASAAPKRRAAPPAGGPKKRGSYNCGRCGLPKKGHVCPSAGSPGGDAQSPTPPRPDAQPLRRALSFDDDRGAQPGPEGAAEDVATVLPPAGSGED</sequence>
<proteinExistence type="predicted"/>
<evidence type="ECO:0000313" key="2">
    <source>
        <dbReference type="EMBL" id="JAT64461.1"/>
    </source>
</evidence>
<reference evidence="2" key="1">
    <citation type="submission" date="2015-07" db="EMBL/GenBank/DDBJ databases">
        <title>Transcriptome Assembly of Anthurium amnicola.</title>
        <authorList>
            <person name="Suzuki J."/>
        </authorList>
    </citation>
    <scope>NUCLEOTIDE SEQUENCE</scope>
</reference>